<sequence length="310" mass="35354">MILLLVGFFIWLLLLALLRLCAPLLERWLDQLHPNESSLLLLVILTLPLLAATLITLELASPAWSHWFIASHCHELRQSLACGQHAPITPHIPVLLAIASVLAAGLVVWLLYRLWRAQKTLTTFIALADAHEIRDVYILPSDAPLAFTLGYWRSRIFLSQGLLEVCDENSIRSVIEHERAHQLRHDNLRLFVAKLATLPFFWGVGRLLERLDLTHEQACDWYATGTLEAHEVAASIVQIARLNRDFADAKNLYSASFFCRSHVRERVNALIKNDYPQDAGWRRALITGGSTLMAITLLLDPLHHWIEWFY</sequence>
<reference evidence="10" key="1">
    <citation type="journal article" date="2019" name="Int. J. Syst. Evol. Microbiol.">
        <title>The Global Catalogue of Microorganisms (GCM) 10K type strain sequencing project: providing services to taxonomists for standard genome sequencing and annotation.</title>
        <authorList>
            <consortium name="The Broad Institute Genomics Platform"/>
            <consortium name="The Broad Institute Genome Sequencing Center for Infectious Disease"/>
            <person name="Wu L."/>
            <person name="Ma J."/>
        </authorList>
    </citation>
    <scope>NUCLEOTIDE SEQUENCE [LARGE SCALE GENOMIC DNA]</scope>
    <source>
        <strain evidence="10">KCTC 52141</strain>
    </source>
</reference>
<accession>A0ABV7HMM2</accession>
<dbReference type="PANTHER" id="PTHR34978">
    <property type="entry name" value="POSSIBLE SENSOR-TRANSDUCER PROTEIN BLAR"/>
    <property type="match status" value="1"/>
</dbReference>
<organism evidence="9 10">
    <name type="scientific">Gilvimarinus japonicus</name>
    <dbReference type="NCBI Taxonomy" id="1796469"/>
    <lineage>
        <taxon>Bacteria</taxon>
        <taxon>Pseudomonadati</taxon>
        <taxon>Pseudomonadota</taxon>
        <taxon>Gammaproteobacteria</taxon>
        <taxon>Cellvibrionales</taxon>
        <taxon>Cellvibrionaceae</taxon>
        <taxon>Gilvimarinus</taxon>
    </lineage>
</organism>
<keyword evidence="7" id="KW-1133">Transmembrane helix</keyword>
<keyword evidence="2" id="KW-0479">Metal-binding</keyword>
<dbReference type="PANTHER" id="PTHR34978:SF3">
    <property type="entry name" value="SLR0241 PROTEIN"/>
    <property type="match status" value="1"/>
</dbReference>
<dbReference type="Pfam" id="PF01435">
    <property type="entry name" value="Peptidase_M48"/>
    <property type="match status" value="1"/>
</dbReference>
<dbReference type="Gene3D" id="3.30.2010.10">
    <property type="entry name" value="Metalloproteases ('zincins'), catalytic domain"/>
    <property type="match status" value="1"/>
</dbReference>
<evidence type="ECO:0000256" key="6">
    <source>
        <dbReference type="RuleBase" id="RU003983"/>
    </source>
</evidence>
<evidence type="ECO:0000313" key="9">
    <source>
        <dbReference type="EMBL" id="MFC3155074.1"/>
    </source>
</evidence>
<evidence type="ECO:0000256" key="1">
    <source>
        <dbReference type="ARBA" id="ARBA00022670"/>
    </source>
</evidence>
<evidence type="ECO:0000256" key="4">
    <source>
        <dbReference type="ARBA" id="ARBA00022833"/>
    </source>
</evidence>
<feature type="transmembrane region" description="Helical" evidence="7">
    <location>
        <begin position="37"/>
        <end position="57"/>
    </location>
</feature>
<dbReference type="InterPro" id="IPR001915">
    <property type="entry name" value="Peptidase_M48"/>
</dbReference>
<comment type="similarity">
    <text evidence="6">Belongs to the peptidase M48 family.</text>
</comment>
<dbReference type="EMBL" id="JBHRTL010000006">
    <property type="protein sequence ID" value="MFC3155074.1"/>
    <property type="molecule type" value="Genomic_DNA"/>
</dbReference>
<proteinExistence type="inferred from homology"/>
<evidence type="ECO:0000256" key="3">
    <source>
        <dbReference type="ARBA" id="ARBA00022801"/>
    </source>
</evidence>
<dbReference type="CDD" id="cd07326">
    <property type="entry name" value="M56_BlaR1_MecR1_like"/>
    <property type="match status" value="1"/>
</dbReference>
<evidence type="ECO:0000259" key="8">
    <source>
        <dbReference type="Pfam" id="PF01435"/>
    </source>
</evidence>
<name>A0ABV7HMM2_9GAMM</name>
<protein>
    <submittedName>
        <fullName evidence="9">M56 family metallopeptidase</fullName>
    </submittedName>
</protein>
<keyword evidence="10" id="KW-1185">Reference proteome</keyword>
<dbReference type="InterPro" id="IPR052173">
    <property type="entry name" value="Beta-lactam_resp_regulator"/>
</dbReference>
<feature type="domain" description="Peptidase M48" evidence="8">
    <location>
        <begin position="125"/>
        <end position="229"/>
    </location>
</feature>
<gene>
    <name evidence="9" type="ORF">ACFOEB_07665</name>
</gene>
<evidence type="ECO:0000256" key="7">
    <source>
        <dbReference type="SAM" id="Phobius"/>
    </source>
</evidence>
<keyword evidence="4 6" id="KW-0862">Zinc</keyword>
<feature type="transmembrane region" description="Helical" evidence="7">
    <location>
        <begin position="94"/>
        <end position="115"/>
    </location>
</feature>
<dbReference type="Proteomes" id="UP001595548">
    <property type="component" value="Unassembled WGS sequence"/>
</dbReference>
<comment type="caution">
    <text evidence="9">The sequence shown here is derived from an EMBL/GenBank/DDBJ whole genome shotgun (WGS) entry which is preliminary data.</text>
</comment>
<keyword evidence="1 6" id="KW-0645">Protease</keyword>
<keyword evidence="7" id="KW-0812">Transmembrane</keyword>
<keyword evidence="7" id="KW-0472">Membrane</keyword>
<dbReference type="RefSeq" id="WP_382415623.1">
    <property type="nucleotide sequence ID" value="NZ_AP031500.1"/>
</dbReference>
<keyword evidence="3 6" id="KW-0378">Hydrolase</keyword>
<evidence type="ECO:0000256" key="2">
    <source>
        <dbReference type="ARBA" id="ARBA00022723"/>
    </source>
</evidence>
<evidence type="ECO:0000313" key="10">
    <source>
        <dbReference type="Proteomes" id="UP001595548"/>
    </source>
</evidence>
<keyword evidence="5 6" id="KW-0482">Metalloprotease</keyword>
<comment type="cofactor">
    <cofactor evidence="6">
        <name>Zn(2+)</name>
        <dbReference type="ChEBI" id="CHEBI:29105"/>
    </cofactor>
    <text evidence="6">Binds 1 zinc ion per subunit.</text>
</comment>
<evidence type="ECO:0000256" key="5">
    <source>
        <dbReference type="ARBA" id="ARBA00023049"/>
    </source>
</evidence>